<dbReference type="EMBL" id="JAPFFL010000017">
    <property type="protein sequence ID" value="KAJ6673961.1"/>
    <property type="molecule type" value="Genomic_DNA"/>
</dbReference>
<keyword evidence="3" id="KW-1185">Reference proteome</keyword>
<dbReference type="AlphaFoldDB" id="A0A9Q0NQ96"/>
<protein>
    <submittedName>
        <fullName evidence="2">Uncharacterized protein</fullName>
    </submittedName>
</protein>
<name>A0A9Q0NQ96_SALVM</name>
<proteinExistence type="predicted"/>
<accession>A0A9Q0NQ96</accession>
<gene>
    <name evidence="2" type="ORF">OIU85_012924</name>
</gene>
<sequence length="101" mass="11109">MFEYAKLGSRQEPMKDVMEDVAARNKEDDNVPMLQPPAPQSIPPRVHPSVESAEVTGGTMEMEPGTNTLSNPSLENAESSCKSLPRVWKWAPCDFGHTPVV</sequence>
<dbReference type="Proteomes" id="UP001151529">
    <property type="component" value="Chromosome 18"/>
</dbReference>
<evidence type="ECO:0000313" key="2">
    <source>
        <dbReference type="EMBL" id="KAJ6673961.1"/>
    </source>
</evidence>
<feature type="region of interest" description="Disordered" evidence="1">
    <location>
        <begin position="23"/>
        <end position="49"/>
    </location>
</feature>
<reference evidence="2 3" key="1">
    <citation type="journal article" date="2023" name="Int. J. Mol. Sci.">
        <title>De Novo Assembly and Annotation of 11 Diverse Shrub Willow (Salix) Genomes Reveals Novel Gene Organization in Sex-Linked Regions.</title>
        <authorList>
            <person name="Hyden B."/>
            <person name="Feng K."/>
            <person name="Yates T.B."/>
            <person name="Jawdy S."/>
            <person name="Cereghino C."/>
            <person name="Smart L.B."/>
            <person name="Muchero W."/>
        </authorList>
    </citation>
    <scope>NUCLEOTIDE SEQUENCE [LARGE SCALE GENOMIC DNA]</scope>
    <source>
        <tissue evidence="2">Shoot tip</tissue>
    </source>
</reference>
<evidence type="ECO:0000256" key="1">
    <source>
        <dbReference type="SAM" id="MobiDB-lite"/>
    </source>
</evidence>
<organism evidence="2 3">
    <name type="scientific">Salix viminalis</name>
    <name type="common">Common osier</name>
    <name type="synonym">Basket willow</name>
    <dbReference type="NCBI Taxonomy" id="40686"/>
    <lineage>
        <taxon>Eukaryota</taxon>
        <taxon>Viridiplantae</taxon>
        <taxon>Streptophyta</taxon>
        <taxon>Embryophyta</taxon>
        <taxon>Tracheophyta</taxon>
        <taxon>Spermatophyta</taxon>
        <taxon>Magnoliopsida</taxon>
        <taxon>eudicotyledons</taxon>
        <taxon>Gunneridae</taxon>
        <taxon>Pentapetalae</taxon>
        <taxon>rosids</taxon>
        <taxon>fabids</taxon>
        <taxon>Malpighiales</taxon>
        <taxon>Salicaceae</taxon>
        <taxon>Saliceae</taxon>
        <taxon>Salix</taxon>
    </lineage>
</organism>
<feature type="compositionally biased region" description="Pro residues" evidence="1">
    <location>
        <begin position="34"/>
        <end position="46"/>
    </location>
</feature>
<comment type="caution">
    <text evidence="2">The sequence shown here is derived from an EMBL/GenBank/DDBJ whole genome shotgun (WGS) entry which is preliminary data.</text>
</comment>
<evidence type="ECO:0000313" key="3">
    <source>
        <dbReference type="Proteomes" id="UP001151529"/>
    </source>
</evidence>